<comment type="pathway">
    <text evidence="4 15">Amino-acid biosynthesis; L-threonine biosynthesis; L-threonine from L-aspartate: step 1/5.</text>
</comment>
<dbReference type="InterPro" id="IPR001341">
    <property type="entry name" value="Asp_kinase"/>
</dbReference>
<dbReference type="InterPro" id="IPR041740">
    <property type="entry name" value="AKii-LysC-BS"/>
</dbReference>
<sequence length="254" mass="26879">MALIVQKFGGTSLADPERIRRAASRVQKAVQQGNQVVVVVSAMGHTTDRLLAQAEELCERPSARELDMLLVTGEQVAASLFAIALQAHDVPSVSLTGALAGIRTEADHGNAQICKIDPARIHAELQQGKVAIVTGFQGVTEQGDPTTLGRGGSDTSAVALAAALGAELCEICTDVDGVYTADPREVPSAQKIEFLTYDEMMEMAVLGAVVLHPRAVETAKLHRVPVIVRSSFHDGHGTQIGMEPKRLQSVSEGV</sequence>
<feature type="domain" description="Aspartate/glutamate/uridylate kinase" evidence="16">
    <location>
        <begin position="3"/>
        <end position="230"/>
    </location>
</feature>
<evidence type="ECO:0000256" key="13">
    <source>
        <dbReference type="ARBA" id="ARBA00047872"/>
    </source>
</evidence>
<keyword evidence="11" id="KW-0220">Diaminopimelate biosynthesis</keyword>
<dbReference type="PANTHER" id="PTHR21499">
    <property type="entry name" value="ASPARTATE KINASE"/>
    <property type="match status" value="1"/>
</dbReference>
<evidence type="ECO:0000256" key="1">
    <source>
        <dbReference type="ARBA" id="ARBA00003121"/>
    </source>
</evidence>
<comment type="function">
    <text evidence="1">Catalyzes the phosphorylation of the beta-carboxyl group of aspartic acid with ATP to yield 4-phospho-L-aspartate, which is involved in the branched biosynthetic pathway leading to the biosynthesis of amino acids threonine, isoleucine and methionine.</text>
</comment>
<evidence type="ECO:0000256" key="12">
    <source>
        <dbReference type="ARBA" id="ARBA00023154"/>
    </source>
</evidence>
<reference evidence="18" key="1">
    <citation type="journal article" date="2019" name="Int. J. Syst. Evol. Microbiol.">
        <title>The Global Catalogue of Microorganisms (GCM) 10K type strain sequencing project: providing services to taxonomists for standard genome sequencing and annotation.</title>
        <authorList>
            <consortium name="The Broad Institute Genomics Platform"/>
            <consortium name="The Broad Institute Genome Sequencing Center for Infectious Disease"/>
            <person name="Wu L."/>
            <person name="Ma J."/>
        </authorList>
    </citation>
    <scope>NUCLEOTIDE SEQUENCE [LARGE SCALE GENOMIC DNA]</scope>
    <source>
        <strain evidence="18">CGMCC 1.13574</strain>
    </source>
</reference>
<comment type="catalytic activity">
    <reaction evidence="13 14">
        <text>L-aspartate + ATP = 4-phospho-L-aspartate + ADP</text>
        <dbReference type="Rhea" id="RHEA:23776"/>
        <dbReference type="ChEBI" id="CHEBI:29991"/>
        <dbReference type="ChEBI" id="CHEBI:30616"/>
        <dbReference type="ChEBI" id="CHEBI:57535"/>
        <dbReference type="ChEBI" id="CHEBI:456216"/>
        <dbReference type="EC" id="2.7.2.4"/>
    </reaction>
</comment>
<evidence type="ECO:0000256" key="10">
    <source>
        <dbReference type="ARBA" id="ARBA00022840"/>
    </source>
</evidence>
<dbReference type="EC" id="2.7.2.4" evidence="14"/>
<dbReference type="CDD" id="cd04261">
    <property type="entry name" value="AAK_AKii-LysC-BS"/>
    <property type="match status" value="1"/>
</dbReference>
<evidence type="ECO:0000256" key="15">
    <source>
        <dbReference type="RuleBase" id="RU004249"/>
    </source>
</evidence>
<dbReference type="RefSeq" id="WP_386044116.1">
    <property type="nucleotide sequence ID" value="NZ_JBHUIO010000002.1"/>
</dbReference>
<dbReference type="Pfam" id="PF00696">
    <property type="entry name" value="AA_kinase"/>
    <property type="match status" value="1"/>
</dbReference>
<evidence type="ECO:0000313" key="17">
    <source>
        <dbReference type="EMBL" id="MFD2169066.1"/>
    </source>
</evidence>
<dbReference type="NCBIfam" id="NF005155">
    <property type="entry name" value="PRK06635.1-4"/>
    <property type="match status" value="1"/>
</dbReference>
<keyword evidence="6 15" id="KW-0028">Amino-acid biosynthesis</keyword>
<dbReference type="Gene3D" id="3.40.1160.10">
    <property type="entry name" value="Acetylglutamate kinase-like"/>
    <property type="match status" value="1"/>
</dbReference>
<evidence type="ECO:0000256" key="4">
    <source>
        <dbReference type="ARBA" id="ARBA00005139"/>
    </source>
</evidence>
<dbReference type="PANTHER" id="PTHR21499:SF3">
    <property type="entry name" value="ASPARTOKINASE"/>
    <property type="match status" value="1"/>
</dbReference>
<evidence type="ECO:0000256" key="5">
    <source>
        <dbReference type="ARBA" id="ARBA00010122"/>
    </source>
</evidence>
<name>A0ABW4ZUF3_9BACL</name>
<dbReference type="EMBL" id="JBHUIO010000002">
    <property type="protein sequence ID" value="MFD2169066.1"/>
    <property type="molecule type" value="Genomic_DNA"/>
</dbReference>
<dbReference type="Proteomes" id="UP001597343">
    <property type="component" value="Unassembled WGS sequence"/>
</dbReference>
<keyword evidence="18" id="KW-1185">Reference proteome</keyword>
<evidence type="ECO:0000256" key="9">
    <source>
        <dbReference type="ARBA" id="ARBA00022777"/>
    </source>
</evidence>
<evidence type="ECO:0000256" key="6">
    <source>
        <dbReference type="ARBA" id="ARBA00022605"/>
    </source>
</evidence>
<dbReference type="InterPro" id="IPR018042">
    <property type="entry name" value="Aspartate_kinase_CS"/>
</dbReference>
<comment type="pathway">
    <text evidence="2 15">Amino-acid biosynthesis; L-lysine biosynthesis via DAP pathway; (S)-tetrahydrodipicolinate from L-aspartate: step 1/4.</text>
</comment>
<evidence type="ECO:0000256" key="3">
    <source>
        <dbReference type="ARBA" id="ARBA00004986"/>
    </source>
</evidence>
<comment type="similarity">
    <text evidence="5 14">Belongs to the aspartokinase family.</text>
</comment>
<dbReference type="NCBIfam" id="TIGR00657">
    <property type="entry name" value="asp_kinases"/>
    <property type="match status" value="1"/>
</dbReference>
<dbReference type="InterPro" id="IPR001048">
    <property type="entry name" value="Asp/Glu/Uridylate_kinase"/>
</dbReference>
<comment type="pathway">
    <text evidence="3 15">Amino-acid biosynthesis; L-methionine biosynthesis via de novo pathway; L-homoserine from L-aspartate: step 1/3.</text>
</comment>
<keyword evidence="9 14" id="KW-0418">Kinase</keyword>
<evidence type="ECO:0000256" key="14">
    <source>
        <dbReference type="RuleBase" id="RU003448"/>
    </source>
</evidence>
<dbReference type="GO" id="GO:0004072">
    <property type="term" value="F:aspartate kinase activity"/>
    <property type="evidence" value="ECO:0007669"/>
    <property type="project" value="UniProtKB-EC"/>
</dbReference>
<gene>
    <name evidence="17" type="ORF">ACFSOY_03420</name>
</gene>
<protein>
    <recommendedName>
        <fullName evidence="14">Aspartokinase</fullName>
        <ecNumber evidence="14">2.7.2.4</ecNumber>
    </recommendedName>
</protein>
<keyword evidence="12" id="KW-0457">Lysine biosynthesis</keyword>
<proteinExistence type="inferred from homology"/>
<evidence type="ECO:0000256" key="11">
    <source>
        <dbReference type="ARBA" id="ARBA00022915"/>
    </source>
</evidence>
<evidence type="ECO:0000256" key="7">
    <source>
        <dbReference type="ARBA" id="ARBA00022679"/>
    </source>
</evidence>
<dbReference type="PROSITE" id="PS00324">
    <property type="entry name" value="ASPARTOKINASE"/>
    <property type="match status" value="1"/>
</dbReference>
<dbReference type="SUPFAM" id="SSF53633">
    <property type="entry name" value="Carbamate kinase-like"/>
    <property type="match status" value="1"/>
</dbReference>
<keyword evidence="7 14" id="KW-0808">Transferase</keyword>
<organism evidence="17 18">
    <name type="scientific">Tumebacillus lipolyticus</name>
    <dbReference type="NCBI Taxonomy" id="1280370"/>
    <lineage>
        <taxon>Bacteria</taxon>
        <taxon>Bacillati</taxon>
        <taxon>Bacillota</taxon>
        <taxon>Bacilli</taxon>
        <taxon>Bacillales</taxon>
        <taxon>Alicyclobacillaceae</taxon>
        <taxon>Tumebacillus</taxon>
    </lineage>
</organism>
<evidence type="ECO:0000256" key="8">
    <source>
        <dbReference type="ARBA" id="ARBA00022741"/>
    </source>
</evidence>
<keyword evidence="10" id="KW-0067">ATP-binding</keyword>
<comment type="caution">
    <text evidence="17">The sequence shown here is derived from an EMBL/GenBank/DDBJ whole genome shotgun (WGS) entry which is preliminary data.</text>
</comment>
<keyword evidence="8" id="KW-0547">Nucleotide-binding</keyword>
<accession>A0ABW4ZUF3</accession>
<evidence type="ECO:0000259" key="16">
    <source>
        <dbReference type="Pfam" id="PF00696"/>
    </source>
</evidence>
<evidence type="ECO:0000313" key="18">
    <source>
        <dbReference type="Proteomes" id="UP001597343"/>
    </source>
</evidence>
<evidence type="ECO:0000256" key="2">
    <source>
        <dbReference type="ARBA" id="ARBA00004766"/>
    </source>
</evidence>
<dbReference type="InterPro" id="IPR036393">
    <property type="entry name" value="AceGlu_kinase-like_sf"/>
</dbReference>